<evidence type="ECO:0000313" key="2">
    <source>
        <dbReference type="EMBL" id="AHX11454.1"/>
    </source>
</evidence>
<keyword evidence="1" id="KW-0472">Membrane</keyword>
<keyword evidence="3" id="KW-1185">Reference proteome</keyword>
<feature type="transmembrane region" description="Helical" evidence="1">
    <location>
        <begin position="30"/>
        <end position="48"/>
    </location>
</feature>
<accession>X5HK68</accession>
<dbReference type="Proteomes" id="UP000023755">
    <property type="component" value="Chromosome"/>
</dbReference>
<dbReference type="AlphaFoldDB" id="X5HK68"/>
<protein>
    <submittedName>
        <fullName evidence="2">Uncharacterized protein</fullName>
    </submittedName>
</protein>
<dbReference type="HOGENOM" id="CLU_2974766_0_0_5"/>
<organism evidence="2 3">
    <name type="scientific">Neorickettsia helminthoeca str. Oregon</name>
    <dbReference type="NCBI Taxonomy" id="1286528"/>
    <lineage>
        <taxon>Bacteria</taxon>
        <taxon>Pseudomonadati</taxon>
        <taxon>Pseudomonadota</taxon>
        <taxon>Alphaproteobacteria</taxon>
        <taxon>Rickettsiales</taxon>
        <taxon>Anaplasmataceae</taxon>
        <taxon>Neorickettsia</taxon>
    </lineage>
</organism>
<evidence type="ECO:0000313" key="3">
    <source>
        <dbReference type="Proteomes" id="UP000023755"/>
    </source>
</evidence>
<keyword evidence="1" id="KW-0812">Transmembrane</keyword>
<evidence type="ECO:0000256" key="1">
    <source>
        <dbReference type="SAM" id="Phobius"/>
    </source>
</evidence>
<name>X5HK68_9RICK</name>
<sequence>MHVNKTLKPFWKKKIPRKYYQSGSFYTQKICIYAYYLYLAFQVIMRIIPFETSRVRWI</sequence>
<keyword evidence="1" id="KW-1133">Transmembrane helix</keyword>
<reference evidence="2 3" key="1">
    <citation type="submission" date="2014-03" db="EMBL/GenBank/DDBJ databases">
        <title>Sequencing and Comparison of Genomes and Transcriptome Profiles of Human Ehrlichiosis Agents.</title>
        <authorList>
            <person name="Lin M."/>
            <person name="Daugherty S.C."/>
            <person name="Nagaraj S."/>
            <person name="Cheng Z."/>
            <person name="Xiong Q."/>
            <person name="Lin F.-Y."/>
            <person name="Sengamalay N."/>
            <person name="Ott S."/>
            <person name="Godinez A."/>
            <person name="Tallon L.J."/>
            <person name="Sadzewicz L."/>
            <person name="Fraser C.M."/>
            <person name="Dunning Hotopp J.C."/>
            <person name="Rikihisa Y."/>
        </authorList>
    </citation>
    <scope>NUCLEOTIDE SEQUENCE [LARGE SCALE GENOMIC DNA]</scope>
    <source>
        <strain evidence="2 3">Oregon</strain>
    </source>
</reference>
<dbReference type="STRING" id="1286528.NHE_0513"/>
<proteinExistence type="predicted"/>
<dbReference type="KEGG" id="nhm:NHE_0513"/>
<gene>
    <name evidence="2" type="ORF">NHE_0513</name>
</gene>
<dbReference type="EMBL" id="CP007481">
    <property type="protein sequence ID" value="AHX11454.1"/>
    <property type="molecule type" value="Genomic_DNA"/>
</dbReference>